<dbReference type="Proteomes" id="UP000053593">
    <property type="component" value="Unassembled WGS sequence"/>
</dbReference>
<organism evidence="3 4">
    <name type="scientific">Collybiopsis luxurians FD-317 M1</name>
    <dbReference type="NCBI Taxonomy" id="944289"/>
    <lineage>
        <taxon>Eukaryota</taxon>
        <taxon>Fungi</taxon>
        <taxon>Dikarya</taxon>
        <taxon>Basidiomycota</taxon>
        <taxon>Agaricomycotina</taxon>
        <taxon>Agaricomycetes</taxon>
        <taxon>Agaricomycetidae</taxon>
        <taxon>Agaricales</taxon>
        <taxon>Marasmiineae</taxon>
        <taxon>Omphalotaceae</taxon>
        <taxon>Collybiopsis</taxon>
        <taxon>Collybiopsis luxurians</taxon>
    </lineage>
</organism>
<proteinExistence type="predicted"/>
<dbReference type="PANTHER" id="PTHR45831">
    <property type="entry name" value="LD24721P"/>
    <property type="match status" value="1"/>
</dbReference>
<name>A0A0D0BZ45_9AGAR</name>
<dbReference type="InterPro" id="IPR011990">
    <property type="entry name" value="TPR-like_helical_dom_sf"/>
</dbReference>
<evidence type="ECO:0000256" key="1">
    <source>
        <dbReference type="ARBA" id="ARBA00022737"/>
    </source>
</evidence>
<dbReference type="GO" id="GO:0072380">
    <property type="term" value="C:TRC complex"/>
    <property type="evidence" value="ECO:0007669"/>
    <property type="project" value="TreeGrafter"/>
</dbReference>
<dbReference type="EMBL" id="KN834809">
    <property type="protein sequence ID" value="KIK55174.1"/>
    <property type="molecule type" value="Genomic_DNA"/>
</dbReference>
<gene>
    <name evidence="3" type="ORF">GYMLUDRAFT_176110</name>
</gene>
<dbReference type="OrthoDB" id="2362444at2759"/>
<keyword evidence="4" id="KW-1185">Reference proteome</keyword>
<evidence type="ECO:0000313" key="3">
    <source>
        <dbReference type="EMBL" id="KIK55174.1"/>
    </source>
</evidence>
<keyword evidence="2" id="KW-0802">TPR repeat</keyword>
<dbReference type="GO" id="GO:0006620">
    <property type="term" value="P:post-translational protein targeting to endoplasmic reticulum membrane"/>
    <property type="evidence" value="ECO:0007669"/>
    <property type="project" value="TreeGrafter"/>
</dbReference>
<keyword evidence="1" id="KW-0677">Repeat</keyword>
<dbReference type="SUPFAM" id="SSF48452">
    <property type="entry name" value="TPR-like"/>
    <property type="match status" value="1"/>
</dbReference>
<dbReference type="InterPro" id="IPR047150">
    <property type="entry name" value="SGT"/>
</dbReference>
<sequence>MSEEARRLKDEGNTFFQERQYLKAYYSYSDAILLDNNNAVLYANRAACRLAMNQ</sequence>
<evidence type="ECO:0000256" key="2">
    <source>
        <dbReference type="ARBA" id="ARBA00022803"/>
    </source>
</evidence>
<dbReference type="PANTHER" id="PTHR45831:SF2">
    <property type="entry name" value="LD24721P"/>
    <property type="match status" value="1"/>
</dbReference>
<accession>A0A0D0BZ45</accession>
<evidence type="ECO:0000313" key="4">
    <source>
        <dbReference type="Proteomes" id="UP000053593"/>
    </source>
</evidence>
<reference evidence="3 4" key="1">
    <citation type="submission" date="2014-04" db="EMBL/GenBank/DDBJ databases">
        <title>Evolutionary Origins and Diversification of the Mycorrhizal Mutualists.</title>
        <authorList>
            <consortium name="DOE Joint Genome Institute"/>
            <consortium name="Mycorrhizal Genomics Consortium"/>
            <person name="Kohler A."/>
            <person name="Kuo A."/>
            <person name="Nagy L.G."/>
            <person name="Floudas D."/>
            <person name="Copeland A."/>
            <person name="Barry K.W."/>
            <person name="Cichocki N."/>
            <person name="Veneault-Fourrey C."/>
            <person name="LaButti K."/>
            <person name="Lindquist E.A."/>
            <person name="Lipzen A."/>
            <person name="Lundell T."/>
            <person name="Morin E."/>
            <person name="Murat C."/>
            <person name="Riley R."/>
            <person name="Ohm R."/>
            <person name="Sun H."/>
            <person name="Tunlid A."/>
            <person name="Henrissat B."/>
            <person name="Grigoriev I.V."/>
            <person name="Hibbett D.S."/>
            <person name="Martin F."/>
        </authorList>
    </citation>
    <scope>NUCLEOTIDE SEQUENCE [LARGE SCALE GENOMIC DNA]</scope>
    <source>
        <strain evidence="3 4">FD-317 M1</strain>
    </source>
</reference>
<dbReference type="AlphaFoldDB" id="A0A0D0BZ45"/>
<dbReference type="GO" id="GO:0016020">
    <property type="term" value="C:membrane"/>
    <property type="evidence" value="ECO:0007669"/>
    <property type="project" value="TreeGrafter"/>
</dbReference>
<dbReference type="GO" id="GO:0060090">
    <property type="term" value="F:molecular adaptor activity"/>
    <property type="evidence" value="ECO:0007669"/>
    <property type="project" value="TreeGrafter"/>
</dbReference>
<dbReference type="HOGENOM" id="CLU_141867_4_0_1"/>
<protein>
    <submittedName>
        <fullName evidence="3">Unplaced genomic scaffold GYMLUscaffold_61, whole genome shotgun sequence</fullName>
    </submittedName>
</protein>
<dbReference type="Gene3D" id="1.25.40.10">
    <property type="entry name" value="Tetratricopeptide repeat domain"/>
    <property type="match status" value="1"/>
</dbReference>